<dbReference type="AlphaFoldDB" id="A0A0C9TTT3"/>
<accession>A0A0C9TTT3</accession>
<reference evidence="1 2" key="1">
    <citation type="submission" date="2014-06" db="EMBL/GenBank/DDBJ databases">
        <title>Evolutionary Origins and Diversification of the Mycorrhizal Mutualists.</title>
        <authorList>
            <consortium name="DOE Joint Genome Institute"/>
            <consortium name="Mycorrhizal Genomics Consortium"/>
            <person name="Kohler A."/>
            <person name="Kuo A."/>
            <person name="Nagy L.G."/>
            <person name="Floudas D."/>
            <person name="Copeland A."/>
            <person name="Barry K.W."/>
            <person name="Cichocki N."/>
            <person name="Veneault-Fourrey C."/>
            <person name="LaButti K."/>
            <person name="Lindquist E.A."/>
            <person name="Lipzen A."/>
            <person name="Lundell T."/>
            <person name="Morin E."/>
            <person name="Murat C."/>
            <person name="Riley R."/>
            <person name="Ohm R."/>
            <person name="Sun H."/>
            <person name="Tunlid A."/>
            <person name="Henrissat B."/>
            <person name="Grigoriev I.V."/>
            <person name="Hibbett D.S."/>
            <person name="Martin F."/>
        </authorList>
    </citation>
    <scope>NUCLEOTIDE SEQUENCE [LARGE SCALE GENOMIC DNA]</scope>
    <source>
        <strain evidence="1 2">SS14</strain>
    </source>
</reference>
<dbReference type="HOGENOM" id="CLU_2414711_0_0_1"/>
<evidence type="ECO:0000313" key="2">
    <source>
        <dbReference type="Proteomes" id="UP000054279"/>
    </source>
</evidence>
<organism evidence="1 2">
    <name type="scientific">Sphaerobolus stellatus (strain SS14)</name>
    <dbReference type="NCBI Taxonomy" id="990650"/>
    <lineage>
        <taxon>Eukaryota</taxon>
        <taxon>Fungi</taxon>
        <taxon>Dikarya</taxon>
        <taxon>Basidiomycota</taxon>
        <taxon>Agaricomycotina</taxon>
        <taxon>Agaricomycetes</taxon>
        <taxon>Phallomycetidae</taxon>
        <taxon>Geastrales</taxon>
        <taxon>Sphaerobolaceae</taxon>
        <taxon>Sphaerobolus</taxon>
    </lineage>
</organism>
<protein>
    <submittedName>
        <fullName evidence="1">Uncharacterized protein</fullName>
    </submittedName>
</protein>
<keyword evidence="2" id="KW-1185">Reference proteome</keyword>
<dbReference type="OrthoDB" id="5396at2759"/>
<evidence type="ECO:0000313" key="1">
    <source>
        <dbReference type="EMBL" id="KIJ25284.1"/>
    </source>
</evidence>
<dbReference type="PANTHER" id="PTHR34861:SF10">
    <property type="entry name" value="CYCLASE"/>
    <property type="match status" value="1"/>
</dbReference>
<sequence>MERIKTVTNHLQTATEPTMSKSFNNFPTFTELPKFGKFAGCAWGVWGEGDNLGTINLLTDEVVAKAAKEEIKKKGCFELVCGKECMIVKIPG</sequence>
<name>A0A0C9TTT3_SPHS4</name>
<dbReference type="EMBL" id="KN837423">
    <property type="protein sequence ID" value="KIJ25284.1"/>
    <property type="molecule type" value="Genomic_DNA"/>
</dbReference>
<proteinExistence type="predicted"/>
<gene>
    <name evidence="1" type="ORF">M422DRAFT_273787</name>
</gene>
<dbReference type="Proteomes" id="UP000054279">
    <property type="component" value="Unassembled WGS sequence"/>
</dbReference>
<dbReference type="PANTHER" id="PTHR34861">
    <property type="match status" value="1"/>
</dbReference>